<evidence type="ECO:0000313" key="17">
    <source>
        <dbReference type="EMBL" id="KAG0119552.1"/>
    </source>
</evidence>
<evidence type="ECO:0000313" key="18">
    <source>
        <dbReference type="EMBL" id="KAI1243249.1"/>
    </source>
</evidence>
<evidence type="ECO:0000256" key="1">
    <source>
        <dbReference type="ARBA" id="ARBA00004131"/>
    </source>
</evidence>
<keyword evidence="5 14" id="KW-0479">Metal-binding</keyword>
<keyword evidence="4" id="KW-0812">Transmembrane</keyword>
<proteinExistence type="inferred from homology"/>
<reference evidence="17" key="1">
    <citation type="submission" date="2020-10" db="EMBL/GenBank/DDBJ databases">
        <title>Feather gene expression reveals the developmental basis of iridescence in African starlings.</title>
        <authorList>
            <person name="Rubenstein D.R."/>
        </authorList>
    </citation>
    <scope>NUCLEOTIDE SEQUENCE</scope>
    <source>
        <strain evidence="17">SS15</strain>
        <tissue evidence="17">Liver</tissue>
    </source>
</reference>
<protein>
    <recommendedName>
        <fullName evidence="13">Cytochrome b5</fullName>
    </recommendedName>
</protein>
<evidence type="ECO:0000256" key="10">
    <source>
        <dbReference type="ARBA" id="ARBA00023136"/>
    </source>
</evidence>
<accession>A0A835TUG5</accession>
<evidence type="ECO:0000256" key="2">
    <source>
        <dbReference type="ARBA" id="ARBA00022448"/>
    </source>
</evidence>
<dbReference type="GO" id="GO:0005789">
    <property type="term" value="C:endoplasmic reticulum membrane"/>
    <property type="evidence" value="ECO:0007669"/>
    <property type="project" value="UniProtKB-SubCell"/>
</dbReference>
<feature type="compositionally biased region" description="Polar residues" evidence="15">
    <location>
        <begin position="191"/>
        <end position="204"/>
    </location>
</feature>
<feature type="domain" description="Cytochrome b5 heme-binding" evidence="16">
    <location>
        <begin position="14"/>
        <end position="90"/>
    </location>
</feature>
<dbReference type="InterPro" id="IPR036400">
    <property type="entry name" value="Cyt_B5-like_heme/steroid_sf"/>
</dbReference>
<evidence type="ECO:0000256" key="15">
    <source>
        <dbReference type="SAM" id="MobiDB-lite"/>
    </source>
</evidence>
<evidence type="ECO:0000256" key="7">
    <source>
        <dbReference type="ARBA" id="ARBA00022848"/>
    </source>
</evidence>
<comment type="caution">
    <text evidence="17">The sequence shown here is derived from an EMBL/GenBank/DDBJ whole genome shotgun (WGS) entry which is preliminary data.</text>
</comment>
<comment type="subcellular location">
    <subcellularLocation>
        <location evidence="1">Endoplasmic reticulum membrane</location>
        <topology evidence="1">Single-pass membrane protein</topology>
        <orientation evidence="1">Cytoplasmic side</orientation>
    </subcellularLocation>
    <subcellularLocation>
        <location evidence="11">Microsome membrane</location>
        <topology evidence="11">Single-pass membrane protein</topology>
        <orientation evidence="11">Cytoplasmic side</orientation>
    </subcellularLocation>
</comment>
<dbReference type="PRINTS" id="PR00363">
    <property type="entry name" value="CYTOCHROMEB5"/>
</dbReference>
<keyword evidence="10" id="KW-0472">Membrane</keyword>
<dbReference type="FunFam" id="3.10.120.10:FF:000002">
    <property type="entry name" value="Cytochrome b5 type B"/>
    <property type="match status" value="1"/>
</dbReference>
<dbReference type="AlphaFoldDB" id="A0A835TUG5"/>
<keyword evidence="6" id="KW-0256">Endoplasmic reticulum</keyword>
<keyword evidence="19" id="KW-1185">Reference proteome</keyword>
<evidence type="ECO:0000256" key="11">
    <source>
        <dbReference type="ARBA" id="ARBA00037877"/>
    </source>
</evidence>
<comment type="similarity">
    <text evidence="12 14">Belongs to the cytochrome b5 family.</text>
</comment>
<reference evidence="18" key="3">
    <citation type="submission" date="2022-01" db="EMBL/GenBank/DDBJ databases">
        <authorList>
            <person name="Rubenstein D.R."/>
        </authorList>
    </citation>
    <scope>NUCLEOTIDE SEQUENCE</scope>
    <source>
        <strain evidence="18">SS15</strain>
        <tissue evidence="18">Liver</tissue>
    </source>
</reference>
<keyword evidence="2" id="KW-0813">Transport</keyword>
<organism evidence="17">
    <name type="scientific">Lamprotornis superbus</name>
    <dbReference type="NCBI Taxonomy" id="245042"/>
    <lineage>
        <taxon>Eukaryota</taxon>
        <taxon>Metazoa</taxon>
        <taxon>Chordata</taxon>
        <taxon>Craniata</taxon>
        <taxon>Vertebrata</taxon>
        <taxon>Euteleostomi</taxon>
        <taxon>Archelosauria</taxon>
        <taxon>Archosauria</taxon>
        <taxon>Dinosauria</taxon>
        <taxon>Saurischia</taxon>
        <taxon>Theropoda</taxon>
        <taxon>Coelurosauria</taxon>
        <taxon>Aves</taxon>
        <taxon>Neognathae</taxon>
        <taxon>Neoaves</taxon>
        <taxon>Telluraves</taxon>
        <taxon>Australaves</taxon>
        <taxon>Passeriformes</taxon>
        <taxon>Sturnidae</taxon>
        <taxon>Lamprotornis</taxon>
    </lineage>
</organism>
<evidence type="ECO:0000256" key="6">
    <source>
        <dbReference type="ARBA" id="ARBA00022824"/>
    </source>
</evidence>
<dbReference type="PANTHER" id="PTHR19359">
    <property type="entry name" value="CYTOCHROME B5"/>
    <property type="match status" value="1"/>
</dbReference>
<evidence type="ECO:0000256" key="3">
    <source>
        <dbReference type="ARBA" id="ARBA00022617"/>
    </source>
</evidence>
<dbReference type="PANTHER" id="PTHR19359:SF150">
    <property type="entry name" value="CYTOCHROME B5"/>
    <property type="match status" value="1"/>
</dbReference>
<evidence type="ECO:0000256" key="14">
    <source>
        <dbReference type="RuleBase" id="RU362121"/>
    </source>
</evidence>
<evidence type="ECO:0000256" key="4">
    <source>
        <dbReference type="ARBA" id="ARBA00022692"/>
    </source>
</evidence>
<dbReference type="OrthoDB" id="260519at2759"/>
<dbReference type="SUPFAM" id="SSF55856">
    <property type="entry name" value="Cytochrome b5-like heme/steroid binding domain"/>
    <property type="match status" value="1"/>
</dbReference>
<dbReference type="InterPro" id="IPR001199">
    <property type="entry name" value="Cyt_B5-like_heme/steroid-bd"/>
</dbReference>
<dbReference type="Gene3D" id="3.10.120.10">
    <property type="entry name" value="Cytochrome b5-like heme/steroid binding domain"/>
    <property type="match status" value="1"/>
</dbReference>
<keyword evidence="8" id="KW-0249">Electron transport</keyword>
<dbReference type="Proteomes" id="UP000618051">
    <property type="component" value="Unassembled WGS sequence"/>
</dbReference>
<keyword evidence="7" id="KW-0492">Microsome</keyword>
<dbReference type="EMBL" id="JADDUC020000001">
    <property type="protein sequence ID" value="KAI1243249.1"/>
    <property type="molecule type" value="Genomic_DNA"/>
</dbReference>
<evidence type="ECO:0000256" key="9">
    <source>
        <dbReference type="ARBA" id="ARBA00023004"/>
    </source>
</evidence>
<dbReference type="GO" id="GO:0020037">
    <property type="term" value="F:heme binding"/>
    <property type="evidence" value="ECO:0007669"/>
    <property type="project" value="UniProtKB-UniRule"/>
</dbReference>
<evidence type="ECO:0000259" key="16">
    <source>
        <dbReference type="PROSITE" id="PS50255"/>
    </source>
</evidence>
<dbReference type="InterPro" id="IPR018506">
    <property type="entry name" value="Cyt_B5_heme-BS"/>
</dbReference>
<evidence type="ECO:0000256" key="13">
    <source>
        <dbReference type="ARBA" id="ARBA00039806"/>
    </source>
</evidence>
<evidence type="ECO:0000256" key="12">
    <source>
        <dbReference type="ARBA" id="ARBA00038168"/>
    </source>
</evidence>
<evidence type="ECO:0000256" key="8">
    <source>
        <dbReference type="ARBA" id="ARBA00022982"/>
    </source>
</evidence>
<gene>
    <name evidence="18" type="ORF">IHE44_0000839</name>
    <name evidence="17" type="ORF">IHE44_014264</name>
</gene>
<evidence type="ECO:0000256" key="5">
    <source>
        <dbReference type="ARBA" id="ARBA00022723"/>
    </source>
</evidence>
<dbReference type="GO" id="GO:0046872">
    <property type="term" value="F:metal ion binding"/>
    <property type="evidence" value="ECO:0007669"/>
    <property type="project" value="UniProtKB-UniRule"/>
</dbReference>
<name>A0A835TUG5_9PASS</name>
<evidence type="ECO:0000313" key="19">
    <source>
        <dbReference type="Proteomes" id="UP000618051"/>
    </source>
</evidence>
<keyword evidence="9 14" id="KW-0408">Iron</keyword>
<dbReference type="PROSITE" id="PS00191">
    <property type="entry name" value="CYTOCHROME_B5_1"/>
    <property type="match status" value="1"/>
</dbReference>
<dbReference type="SMART" id="SM01117">
    <property type="entry name" value="Cyt-b5"/>
    <property type="match status" value="1"/>
</dbReference>
<dbReference type="Pfam" id="PF00173">
    <property type="entry name" value="Cyt-b5"/>
    <property type="match status" value="1"/>
</dbReference>
<reference evidence="18 19" key="2">
    <citation type="journal article" date="2021" name="J. Hered.">
        <title>Feather Gene Expression Elucidates the Developmental Basis of Plumage Iridescence in African Starlings.</title>
        <authorList>
            <person name="Rubenstein D.R."/>
            <person name="Corvelo A."/>
            <person name="MacManes M.D."/>
            <person name="Maia R."/>
            <person name="Narzisi G."/>
            <person name="Rousaki A."/>
            <person name="Vandenabeele P."/>
            <person name="Shawkey M.D."/>
            <person name="Solomon J."/>
        </authorList>
    </citation>
    <scope>NUCLEOTIDE SEQUENCE [LARGE SCALE GENOMIC DNA]</scope>
    <source>
        <strain evidence="18">SS15</strain>
    </source>
</reference>
<keyword evidence="3 14" id="KW-0349">Heme</keyword>
<dbReference type="EMBL" id="JADDUC010000084">
    <property type="protein sequence ID" value="KAG0119552.1"/>
    <property type="molecule type" value="Genomic_DNA"/>
</dbReference>
<dbReference type="PROSITE" id="PS50255">
    <property type="entry name" value="CYTOCHROME_B5_2"/>
    <property type="match status" value="1"/>
</dbReference>
<dbReference type="InterPro" id="IPR050668">
    <property type="entry name" value="Cytochrome_b5"/>
</dbReference>
<sequence length="204" mass="23019">MVGSSETGKEPWRGRYYRLEEVQKHNNSQSTWIIIHNRIYDVTKFLDEHPGGEEVLREQAGGDATENFEDVGHSTDARTLSESFIVGELHPDDRTKLQKPTETLITTVESTSRYSMTSDVEVPHDFLKLKKLNSFYLLETEISGVTGQWINLIDPIAGTWHWAPLSQTGRSTEEEEEDEEPINAPSPWKVSRTSPVCPSASTAT</sequence>
<feature type="region of interest" description="Disordered" evidence="15">
    <location>
        <begin position="167"/>
        <end position="204"/>
    </location>
</feature>